<dbReference type="SUPFAM" id="SSF46689">
    <property type="entry name" value="Homeodomain-like"/>
    <property type="match status" value="1"/>
</dbReference>
<protein>
    <submittedName>
        <fullName evidence="6">TetR family transcriptional regulator</fullName>
    </submittedName>
</protein>
<sequence>MSGEPGVQATQTRQLLLAAAEDLFAEHGVTAVSNRQICEAAGQGNNYAVGYHFGSREGLLQALLKTHNEPIERIRQRLVDDLGYITQLRDWLRCLVQPQLEYIGTATRRTHFAALCTQLAVDPANTALLYQEASRSPSLLRILDGLYQALPPLPQEAITVRNLMTQNILISTFADFERSRNEADALDMRSWQMFSEAMVDGLLGLWLAPAT</sequence>
<keyword evidence="2" id="KW-0238">DNA-binding</keyword>
<dbReference type="InterPro" id="IPR041586">
    <property type="entry name" value="PsrA_TetR_C"/>
</dbReference>
<dbReference type="Pfam" id="PF00440">
    <property type="entry name" value="TetR_N"/>
    <property type="match status" value="1"/>
</dbReference>
<dbReference type="Proteomes" id="UP001418444">
    <property type="component" value="Unassembled WGS sequence"/>
</dbReference>
<accession>A0ABP7NV16</accession>
<proteinExistence type="predicted"/>
<dbReference type="PANTHER" id="PTHR30055">
    <property type="entry name" value="HTH-TYPE TRANSCRIPTIONAL REGULATOR RUTR"/>
    <property type="match status" value="1"/>
</dbReference>
<evidence type="ECO:0000256" key="1">
    <source>
        <dbReference type="ARBA" id="ARBA00023015"/>
    </source>
</evidence>
<keyword evidence="1" id="KW-0805">Transcription regulation</keyword>
<evidence type="ECO:0000259" key="4">
    <source>
        <dbReference type="Pfam" id="PF00440"/>
    </source>
</evidence>
<name>A0ABP7NV16_9ACTN</name>
<evidence type="ECO:0000256" key="3">
    <source>
        <dbReference type="ARBA" id="ARBA00023163"/>
    </source>
</evidence>
<dbReference type="PANTHER" id="PTHR30055:SF234">
    <property type="entry name" value="HTH-TYPE TRANSCRIPTIONAL REGULATOR BETI"/>
    <property type="match status" value="1"/>
</dbReference>
<evidence type="ECO:0000313" key="6">
    <source>
        <dbReference type="EMBL" id="GAA3954702.1"/>
    </source>
</evidence>
<dbReference type="InterPro" id="IPR050109">
    <property type="entry name" value="HTH-type_TetR-like_transc_reg"/>
</dbReference>
<keyword evidence="7" id="KW-1185">Reference proteome</keyword>
<feature type="domain" description="HTH tetR-type" evidence="4">
    <location>
        <begin position="16"/>
        <end position="63"/>
    </location>
</feature>
<dbReference type="InterPro" id="IPR001647">
    <property type="entry name" value="HTH_TetR"/>
</dbReference>
<evidence type="ECO:0000313" key="7">
    <source>
        <dbReference type="Proteomes" id="UP001418444"/>
    </source>
</evidence>
<keyword evidence="3" id="KW-0804">Transcription</keyword>
<evidence type="ECO:0000259" key="5">
    <source>
        <dbReference type="Pfam" id="PF17939"/>
    </source>
</evidence>
<comment type="caution">
    <text evidence="6">The sequence shown here is derived from an EMBL/GenBank/DDBJ whole genome shotgun (WGS) entry which is preliminary data.</text>
</comment>
<reference evidence="7" key="1">
    <citation type="journal article" date="2019" name="Int. J. Syst. Evol. Microbiol.">
        <title>The Global Catalogue of Microorganisms (GCM) 10K type strain sequencing project: providing services to taxonomists for standard genome sequencing and annotation.</title>
        <authorList>
            <consortium name="The Broad Institute Genomics Platform"/>
            <consortium name="The Broad Institute Genome Sequencing Center for Infectious Disease"/>
            <person name="Wu L."/>
            <person name="Ma J."/>
        </authorList>
    </citation>
    <scope>NUCLEOTIDE SEQUENCE [LARGE SCALE GENOMIC DNA]</scope>
    <source>
        <strain evidence="7">JCM 16923</strain>
    </source>
</reference>
<gene>
    <name evidence="6" type="ORF">GCM10022231_11470</name>
</gene>
<feature type="domain" description="PsrA tetracyclin repressor-like C-terminal" evidence="5">
    <location>
        <begin position="93"/>
        <end position="200"/>
    </location>
</feature>
<organism evidence="6 7">
    <name type="scientific">Gordonia caeni</name>
    <dbReference type="NCBI Taxonomy" id="1007097"/>
    <lineage>
        <taxon>Bacteria</taxon>
        <taxon>Bacillati</taxon>
        <taxon>Actinomycetota</taxon>
        <taxon>Actinomycetes</taxon>
        <taxon>Mycobacteriales</taxon>
        <taxon>Gordoniaceae</taxon>
        <taxon>Gordonia</taxon>
    </lineage>
</organism>
<dbReference type="RefSeq" id="WP_344781551.1">
    <property type="nucleotide sequence ID" value="NZ_BAAAZW010000003.1"/>
</dbReference>
<dbReference type="Gene3D" id="1.10.357.10">
    <property type="entry name" value="Tetracycline Repressor, domain 2"/>
    <property type="match status" value="1"/>
</dbReference>
<dbReference type="Pfam" id="PF17939">
    <property type="entry name" value="TetR_C_30"/>
    <property type="match status" value="1"/>
</dbReference>
<dbReference type="InterPro" id="IPR009057">
    <property type="entry name" value="Homeodomain-like_sf"/>
</dbReference>
<dbReference type="EMBL" id="BAAAZW010000003">
    <property type="protein sequence ID" value="GAA3954702.1"/>
    <property type="molecule type" value="Genomic_DNA"/>
</dbReference>
<evidence type="ECO:0000256" key="2">
    <source>
        <dbReference type="ARBA" id="ARBA00023125"/>
    </source>
</evidence>